<feature type="transmembrane region" description="Helical" evidence="7">
    <location>
        <begin position="48"/>
        <end position="71"/>
    </location>
</feature>
<sequence length="405" mass="42156">MHVKKDTSRLPASYWRLFLATGIDNVGTGAYVAAVPLLAVSLSRDPRLVTAISTAAFLPWLLVSLPAGALIDRCERVVLMWRTQLVAATIMAVTTTLVASDQISIVVLASLAFGLGTCDVLFGNAAQAVLPRLVPTASLHKANGNQQAMITAGQQFVGPPVGSSLFAVVPALPFGINAVSFLISASLLRRLPKEDTPESEAPPMRTAITSGLKWLKHHRLMRTLAVLLGVNSFSGQMANAILVLIVTDDLGVTAGGYGLLLAAAAAGSVLGGVVNAHIVHHIGSLPALVSGLTLNILALAGVALSPSALVLGCFLAVNGFATTMWNVVTTTLRQQLVPPEMLGRVTSIYKLLGWGLIPVGTLTGGLSAHSFGIRVPYALAGLIRTIALGVALPALISTMRAQKVR</sequence>
<name>A0A841ARH5_9PSEU</name>
<feature type="transmembrane region" description="Helical" evidence="7">
    <location>
        <begin position="223"/>
        <end position="245"/>
    </location>
</feature>
<feature type="transmembrane region" description="Helical" evidence="7">
    <location>
        <begin position="377"/>
        <end position="396"/>
    </location>
</feature>
<evidence type="ECO:0000256" key="3">
    <source>
        <dbReference type="ARBA" id="ARBA00022475"/>
    </source>
</evidence>
<keyword evidence="3" id="KW-1003">Cell membrane</keyword>
<dbReference type="InterPro" id="IPR036259">
    <property type="entry name" value="MFS_trans_sf"/>
</dbReference>
<dbReference type="GO" id="GO:0022857">
    <property type="term" value="F:transmembrane transporter activity"/>
    <property type="evidence" value="ECO:0007669"/>
    <property type="project" value="InterPro"/>
</dbReference>
<comment type="caution">
    <text evidence="9">The sequence shown here is derived from an EMBL/GenBank/DDBJ whole genome shotgun (WGS) entry which is preliminary data.</text>
</comment>
<feature type="transmembrane region" description="Helical" evidence="7">
    <location>
        <begin position="257"/>
        <end position="278"/>
    </location>
</feature>
<gene>
    <name evidence="9" type="ORF">HDA45_000583</name>
</gene>
<dbReference type="Pfam" id="PF05977">
    <property type="entry name" value="MFS_3"/>
    <property type="match status" value="1"/>
</dbReference>
<comment type="subcellular location">
    <subcellularLocation>
        <location evidence="1">Cell membrane</location>
        <topology evidence="1">Multi-pass membrane protein</topology>
    </subcellularLocation>
</comment>
<feature type="transmembrane region" description="Helical" evidence="7">
    <location>
        <begin position="309"/>
        <end position="328"/>
    </location>
</feature>
<dbReference type="SUPFAM" id="SSF103473">
    <property type="entry name" value="MFS general substrate transporter"/>
    <property type="match status" value="1"/>
</dbReference>
<reference evidence="9 10" key="1">
    <citation type="submission" date="2020-08" db="EMBL/GenBank/DDBJ databases">
        <title>Sequencing the genomes of 1000 actinobacteria strains.</title>
        <authorList>
            <person name="Klenk H.-P."/>
        </authorList>
    </citation>
    <scope>NUCLEOTIDE SEQUENCE [LARGE SCALE GENOMIC DNA]</scope>
    <source>
        <strain evidence="9 10">DSM 45272</strain>
    </source>
</reference>
<dbReference type="InterPro" id="IPR010290">
    <property type="entry name" value="TM_effector"/>
</dbReference>
<evidence type="ECO:0000313" key="9">
    <source>
        <dbReference type="EMBL" id="MBB5850496.1"/>
    </source>
</evidence>
<feature type="transmembrane region" description="Helical" evidence="7">
    <location>
        <begin position="165"/>
        <end position="188"/>
    </location>
</feature>
<evidence type="ECO:0000256" key="7">
    <source>
        <dbReference type="SAM" id="Phobius"/>
    </source>
</evidence>
<keyword evidence="10" id="KW-1185">Reference proteome</keyword>
<organism evidence="9 10">
    <name type="scientific">Amycolatopsis umgeniensis</name>
    <dbReference type="NCBI Taxonomy" id="336628"/>
    <lineage>
        <taxon>Bacteria</taxon>
        <taxon>Bacillati</taxon>
        <taxon>Actinomycetota</taxon>
        <taxon>Actinomycetes</taxon>
        <taxon>Pseudonocardiales</taxon>
        <taxon>Pseudonocardiaceae</taxon>
        <taxon>Amycolatopsis</taxon>
    </lineage>
</organism>
<keyword evidence="4 7" id="KW-0812">Transmembrane</keyword>
<dbReference type="CDD" id="cd06173">
    <property type="entry name" value="MFS_MefA_like"/>
    <property type="match status" value="1"/>
</dbReference>
<feature type="transmembrane region" description="Helical" evidence="7">
    <location>
        <begin position="14"/>
        <end position="41"/>
    </location>
</feature>
<evidence type="ECO:0000313" key="10">
    <source>
        <dbReference type="Proteomes" id="UP000580861"/>
    </source>
</evidence>
<keyword evidence="5 7" id="KW-1133">Transmembrane helix</keyword>
<evidence type="ECO:0000259" key="8">
    <source>
        <dbReference type="PROSITE" id="PS50850"/>
    </source>
</evidence>
<dbReference type="InterPro" id="IPR020846">
    <property type="entry name" value="MFS_dom"/>
</dbReference>
<feature type="transmembrane region" description="Helical" evidence="7">
    <location>
        <begin position="348"/>
        <end position="371"/>
    </location>
</feature>
<evidence type="ECO:0000256" key="6">
    <source>
        <dbReference type="ARBA" id="ARBA00023136"/>
    </source>
</evidence>
<keyword evidence="6 7" id="KW-0472">Membrane</keyword>
<dbReference type="Proteomes" id="UP000580861">
    <property type="component" value="Unassembled WGS sequence"/>
</dbReference>
<dbReference type="GO" id="GO:0005886">
    <property type="term" value="C:plasma membrane"/>
    <property type="evidence" value="ECO:0007669"/>
    <property type="project" value="UniProtKB-SubCell"/>
</dbReference>
<dbReference type="RefSeq" id="WP_184891752.1">
    <property type="nucleotide sequence ID" value="NZ_JACHMX010000001.1"/>
</dbReference>
<dbReference type="PANTHER" id="PTHR23513">
    <property type="entry name" value="INTEGRAL MEMBRANE EFFLUX PROTEIN-RELATED"/>
    <property type="match status" value="1"/>
</dbReference>
<dbReference type="AlphaFoldDB" id="A0A841ARH5"/>
<protein>
    <submittedName>
        <fullName evidence="9">MFS family permease</fullName>
    </submittedName>
</protein>
<feature type="domain" description="Major facilitator superfamily (MFS) profile" evidence="8">
    <location>
        <begin position="220"/>
        <end position="405"/>
    </location>
</feature>
<dbReference type="Gene3D" id="1.20.1250.20">
    <property type="entry name" value="MFS general substrate transporter like domains"/>
    <property type="match status" value="1"/>
</dbReference>
<proteinExistence type="predicted"/>
<feature type="transmembrane region" description="Helical" evidence="7">
    <location>
        <begin position="77"/>
        <end position="98"/>
    </location>
</feature>
<evidence type="ECO:0000256" key="4">
    <source>
        <dbReference type="ARBA" id="ARBA00022692"/>
    </source>
</evidence>
<keyword evidence="2" id="KW-0813">Transport</keyword>
<dbReference type="PANTHER" id="PTHR23513:SF6">
    <property type="entry name" value="MAJOR FACILITATOR SUPERFAMILY ASSOCIATED DOMAIN-CONTAINING PROTEIN"/>
    <property type="match status" value="1"/>
</dbReference>
<evidence type="ECO:0000256" key="5">
    <source>
        <dbReference type="ARBA" id="ARBA00022989"/>
    </source>
</evidence>
<feature type="transmembrane region" description="Helical" evidence="7">
    <location>
        <begin position="285"/>
        <end position="303"/>
    </location>
</feature>
<dbReference type="PROSITE" id="PS50850">
    <property type="entry name" value="MFS"/>
    <property type="match status" value="1"/>
</dbReference>
<accession>A0A841ARH5</accession>
<dbReference type="EMBL" id="JACHMX010000001">
    <property type="protein sequence ID" value="MBB5850496.1"/>
    <property type="molecule type" value="Genomic_DNA"/>
</dbReference>
<evidence type="ECO:0000256" key="1">
    <source>
        <dbReference type="ARBA" id="ARBA00004651"/>
    </source>
</evidence>
<evidence type="ECO:0000256" key="2">
    <source>
        <dbReference type="ARBA" id="ARBA00022448"/>
    </source>
</evidence>